<gene>
    <name evidence="1" type="ORF">DFQ59_101813</name>
</gene>
<name>A0A369CJM9_9GAMM</name>
<organism evidence="1 2">
    <name type="scientific">Thioalbus denitrificans</name>
    <dbReference type="NCBI Taxonomy" id="547122"/>
    <lineage>
        <taxon>Bacteria</taxon>
        <taxon>Pseudomonadati</taxon>
        <taxon>Pseudomonadota</taxon>
        <taxon>Gammaproteobacteria</taxon>
        <taxon>Chromatiales</taxon>
        <taxon>Ectothiorhodospiraceae</taxon>
        <taxon>Thioalbus</taxon>
    </lineage>
</organism>
<keyword evidence="2" id="KW-1185">Reference proteome</keyword>
<evidence type="ECO:0000313" key="1">
    <source>
        <dbReference type="EMBL" id="RCX33508.1"/>
    </source>
</evidence>
<dbReference type="OrthoDB" id="5295432at2"/>
<comment type="caution">
    <text evidence="1">The sequence shown here is derived from an EMBL/GenBank/DDBJ whole genome shotgun (WGS) entry which is preliminary data.</text>
</comment>
<dbReference type="Proteomes" id="UP000252707">
    <property type="component" value="Unassembled WGS sequence"/>
</dbReference>
<dbReference type="AlphaFoldDB" id="A0A369CJM9"/>
<reference evidence="1 2" key="1">
    <citation type="submission" date="2018-07" db="EMBL/GenBank/DDBJ databases">
        <title>Genomic Encyclopedia of Type Strains, Phase IV (KMG-IV): sequencing the most valuable type-strain genomes for metagenomic binning, comparative biology and taxonomic classification.</title>
        <authorList>
            <person name="Goeker M."/>
        </authorList>
    </citation>
    <scope>NUCLEOTIDE SEQUENCE [LARGE SCALE GENOMIC DNA]</scope>
    <source>
        <strain evidence="1 2">DSM 26407</strain>
    </source>
</reference>
<evidence type="ECO:0000313" key="2">
    <source>
        <dbReference type="Proteomes" id="UP000252707"/>
    </source>
</evidence>
<dbReference type="EMBL" id="QPJY01000001">
    <property type="protein sequence ID" value="RCX33508.1"/>
    <property type="molecule type" value="Genomic_DNA"/>
</dbReference>
<sequence length="184" mass="19944">MSDMPDKTQQILQAHAALIWHVVRACQNRDLMPQIEPILQASEANGWNSLVGVIRRILSGERHPKLLVGLDEEDSIIVTSIMRGLQDPSTLPDPDARPDPAVAAAGMAQMIHEAMTGSTQALGVLGDMAEQMLKAGGDMARLGGILRRLLDGERDPDVLARGMGQRGEQFVAALLEELGRRSTH</sequence>
<dbReference type="RefSeq" id="WP_114278336.1">
    <property type="nucleotide sequence ID" value="NZ_QPJY01000001.1"/>
</dbReference>
<protein>
    <submittedName>
        <fullName evidence="1">Uncharacterized protein</fullName>
    </submittedName>
</protein>
<accession>A0A369CJM9</accession>
<proteinExistence type="predicted"/>